<name>A0A1I1AKN2_9CLOT</name>
<reference evidence="1 2" key="1">
    <citation type="submission" date="2016-10" db="EMBL/GenBank/DDBJ databases">
        <authorList>
            <person name="de Groot N.N."/>
        </authorList>
    </citation>
    <scope>NUCLEOTIDE SEQUENCE [LARGE SCALE GENOMIC DNA]</scope>
    <source>
        <strain evidence="1 2">DSM 12271</strain>
    </source>
</reference>
<dbReference type="STRING" id="84698.SAMN04488528_103921"/>
<protein>
    <submittedName>
        <fullName evidence="1">Uncharacterized protein</fullName>
    </submittedName>
</protein>
<evidence type="ECO:0000313" key="1">
    <source>
        <dbReference type="EMBL" id="SFB38601.1"/>
    </source>
</evidence>
<dbReference type="Proteomes" id="UP000198619">
    <property type="component" value="Unassembled WGS sequence"/>
</dbReference>
<sequence>MKGDIFMIISIDTKKPRTKLPYSDDFTKWKKNLLDDDYTAIVNELNSVFDSGKVHTAGWIPGHNWIGTVYEPIFKACNKNQVRAALFFGLIVYKVFMDRDDTWACDRFQLDGKEIKSLTYFKVNNIL</sequence>
<gene>
    <name evidence="1" type="ORF">SAMN04488528_103921</name>
</gene>
<dbReference type="EMBL" id="FOKI01000039">
    <property type="protein sequence ID" value="SFB38601.1"/>
    <property type="molecule type" value="Genomic_DNA"/>
</dbReference>
<accession>A0A1I1AKN2</accession>
<proteinExistence type="predicted"/>
<dbReference type="AlphaFoldDB" id="A0A1I1AKN2"/>
<organism evidence="1 2">
    <name type="scientific">Clostridium frigidicarnis</name>
    <dbReference type="NCBI Taxonomy" id="84698"/>
    <lineage>
        <taxon>Bacteria</taxon>
        <taxon>Bacillati</taxon>
        <taxon>Bacillota</taxon>
        <taxon>Clostridia</taxon>
        <taxon>Eubacteriales</taxon>
        <taxon>Clostridiaceae</taxon>
        <taxon>Clostridium</taxon>
    </lineage>
</organism>
<keyword evidence="2" id="KW-1185">Reference proteome</keyword>
<evidence type="ECO:0000313" key="2">
    <source>
        <dbReference type="Proteomes" id="UP000198619"/>
    </source>
</evidence>